<keyword evidence="11" id="KW-1185">Reference proteome</keyword>
<dbReference type="Gene3D" id="3.30.160.60">
    <property type="entry name" value="Classic Zinc Finger"/>
    <property type="match status" value="5"/>
</dbReference>
<proteinExistence type="predicted"/>
<protein>
    <recommendedName>
        <fullName evidence="9">C2H2-type domain-containing protein</fullName>
    </recommendedName>
</protein>
<feature type="domain" description="C2H2-type" evidence="9">
    <location>
        <begin position="398"/>
        <end position="425"/>
    </location>
</feature>
<dbReference type="PANTHER" id="PTHR16515:SF49">
    <property type="entry name" value="GASTRULA ZINC FINGER PROTEIN XLCGF49.1-LIKE-RELATED"/>
    <property type="match status" value="1"/>
</dbReference>
<accession>A0A9D4BSW6</accession>
<reference evidence="10" key="2">
    <citation type="submission" date="2020-11" db="EMBL/GenBank/DDBJ databases">
        <authorList>
            <person name="McCartney M.A."/>
            <person name="Auch B."/>
            <person name="Kono T."/>
            <person name="Mallez S."/>
            <person name="Becker A."/>
            <person name="Gohl D.M."/>
            <person name="Silverstein K.A.T."/>
            <person name="Koren S."/>
            <person name="Bechman K.B."/>
            <person name="Herman A."/>
            <person name="Abrahante J.E."/>
            <person name="Garbe J."/>
        </authorList>
    </citation>
    <scope>NUCLEOTIDE SEQUENCE</scope>
    <source>
        <strain evidence="10">Duluth1</strain>
        <tissue evidence="10">Whole animal</tissue>
    </source>
</reference>
<reference evidence="10" key="1">
    <citation type="journal article" date="2019" name="bioRxiv">
        <title>The Genome of the Zebra Mussel, Dreissena polymorpha: A Resource for Invasive Species Research.</title>
        <authorList>
            <person name="McCartney M.A."/>
            <person name="Auch B."/>
            <person name="Kono T."/>
            <person name="Mallez S."/>
            <person name="Zhang Y."/>
            <person name="Obille A."/>
            <person name="Becker A."/>
            <person name="Abrahante J.E."/>
            <person name="Garbe J."/>
            <person name="Badalamenti J.P."/>
            <person name="Herman A."/>
            <person name="Mangelson H."/>
            <person name="Liachko I."/>
            <person name="Sullivan S."/>
            <person name="Sone E.D."/>
            <person name="Koren S."/>
            <person name="Silverstein K.A.T."/>
            <person name="Beckman K.B."/>
            <person name="Gohl D.M."/>
        </authorList>
    </citation>
    <scope>NUCLEOTIDE SEQUENCE</scope>
    <source>
        <strain evidence="10">Duluth1</strain>
        <tissue evidence="10">Whole animal</tissue>
    </source>
</reference>
<evidence type="ECO:0000256" key="4">
    <source>
        <dbReference type="ARBA" id="ARBA00022771"/>
    </source>
</evidence>
<evidence type="ECO:0000313" key="11">
    <source>
        <dbReference type="Proteomes" id="UP000828390"/>
    </source>
</evidence>
<dbReference type="GO" id="GO:0008270">
    <property type="term" value="F:zinc ion binding"/>
    <property type="evidence" value="ECO:0007669"/>
    <property type="project" value="UniProtKB-KW"/>
</dbReference>
<dbReference type="InterPro" id="IPR050331">
    <property type="entry name" value="Zinc_finger"/>
</dbReference>
<gene>
    <name evidence="10" type="ORF">DPMN_067564</name>
</gene>
<evidence type="ECO:0000256" key="2">
    <source>
        <dbReference type="ARBA" id="ARBA00022723"/>
    </source>
</evidence>
<comment type="caution">
    <text evidence="10">The sequence shown here is derived from an EMBL/GenBank/DDBJ whole genome shotgun (WGS) entry which is preliminary data.</text>
</comment>
<dbReference type="PROSITE" id="PS00028">
    <property type="entry name" value="ZINC_FINGER_C2H2_1"/>
    <property type="match status" value="8"/>
</dbReference>
<dbReference type="GO" id="GO:0010468">
    <property type="term" value="P:regulation of gene expression"/>
    <property type="evidence" value="ECO:0007669"/>
    <property type="project" value="TreeGrafter"/>
</dbReference>
<feature type="domain" description="C2H2-type" evidence="9">
    <location>
        <begin position="370"/>
        <end position="397"/>
    </location>
</feature>
<sequence>MLDADADVMASLNRMSSSRAESEAYQRSTVRDLQSDVFIQGRRPTVRDLLEDNYTYNSASQLLREQPSVEKTISQYGLVHMHEEAVIGSESSTGGFPTDIKQIDSYMEQQSEDVEEQNVLAIQNEDGTVIYVCMTDENKATNDNSSEYVEQQAASIPVFNGGQSETALMEEPADSQTNASHVEQSDDAHMQTSLDSCLPDQVFGSEQVSEDQTGSFEVDSHTTDCYEIKTDPCSVQADQSVSEALHTGYVYAGKSVSHLLQGDTSGREGNIQPETSIHNDEGLEMLNIESGQVELLDNASGAEIERELFSADTCLDGEPSEVMLMQGRLRYMYDRKKNCYMCMQCNTTIATYKNLKNHLKRHLPRSSFQFKCDFCNKRFCMHSELLRHQRIHTNERNFRCHICSKAFIQKGHLDAHVRSHQGHKPFRCSDCDMTFVTSTQRTIHWQRKHGSPMFKCSICDLALRTNADLMQHIGRHHLGSKKESTSNTEESVEGSEICEKCGKGFATRKQLLNHLFLHTMENVVFRCRVCEREFKDKESRNSHVSTEHGGQRAFVCQQCGEAFPFRKKLVRHMKQAHTMPTEESGQSGRAKRSFMCQICHKVFNQLNSLTYHMGAKHADHIASNKLETSGDQQLS</sequence>
<dbReference type="GO" id="GO:0005634">
    <property type="term" value="C:nucleus"/>
    <property type="evidence" value="ECO:0007669"/>
    <property type="project" value="UniProtKB-SubCell"/>
</dbReference>
<feature type="domain" description="C2H2-type" evidence="9">
    <location>
        <begin position="496"/>
        <end position="523"/>
    </location>
</feature>
<feature type="domain" description="C2H2-type" evidence="9">
    <location>
        <begin position="554"/>
        <end position="582"/>
    </location>
</feature>
<feature type="domain" description="C2H2-type" evidence="9">
    <location>
        <begin position="525"/>
        <end position="553"/>
    </location>
</feature>
<evidence type="ECO:0000256" key="7">
    <source>
        <dbReference type="PROSITE-ProRule" id="PRU00042"/>
    </source>
</evidence>
<dbReference type="SUPFAM" id="SSF57667">
    <property type="entry name" value="beta-beta-alpha zinc fingers"/>
    <property type="match status" value="5"/>
</dbReference>
<evidence type="ECO:0000256" key="3">
    <source>
        <dbReference type="ARBA" id="ARBA00022737"/>
    </source>
</evidence>
<dbReference type="InterPro" id="IPR013087">
    <property type="entry name" value="Znf_C2H2_type"/>
</dbReference>
<feature type="domain" description="C2H2-type" evidence="9">
    <location>
        <begin position="594"/>
        <end position="622"/>
    </location>
</feature>
<evidence type="ECO:0000313" key="10">
    <source>
        <dbReference type="EMBL" id="KAH3708125.1"/>
    </source>
</evidence>
<feature type="domain" description="C2H2-type" evidence="9">
    <location>
        <begin position="454"/>
        <end position="482"/>
    </location>
</feature>
<dbReference type="AlphaFoldDB" id="A0A9D4BSW6"/>
<dbReference type="PANTHER" id="PTHR16515">
    <property type="entry name" value="PR DOMAIN ZINC FINGER PROTEIN"/>
    <property type="match status" value="1"/>
</dbReference>
<name>A0A9D4BSW6_DREPO</name>
<organism evidence="10 11">
    <name type="scientific">Dreissena polymorpha</name>
    <name type="common">Zebra mussel</name>
    <name type="synonym">Mytilus polymorpha</name>
    <dbReference type="NCBI Taxonomy" id="45954"/>
    <lineage>
        <taxon>Eukaryota</taxon>
        <taxon>Metazoa</taxon>
        <taxon>Spiralia</taxon>
        <taxon>Lophotrochozoa</taxon>
        <taxon>Mollusca</taxon>
        <taxon>Bivalvia</taxon>
        <taxon>Autobranchia</taxon>
        <taxon>Heteroconchia</taxon>
        <taxon>Euheterodonta</taxon>
        <taxon>Imparidentia</taxon>
        <taxon>Neoheterodontei</taxon>
        <taxon>Myida</taxon>
        <taxon>Dreissenoidea</taxon>
        <taxon>Dreissenidae</taxon>
        <taxon>Dreissena</taxon>
    </lineage>
</organism>
<dbReference type="SMART" id="SM00355">
    <property type="entry name" value="ZnF_C2H2"/>
    <property type="match status" value="9"/>
</dbReference>
<dbReference type="EMBL" id="JAIWYP010000014">
    <property type="protein sequence ID" value="KAH3708125.1"/>
    <property type="molecule type" value="Genomic_DNA"/>
</dbReference>
<comment type="subcellular location">
    <subcellularLocation>
        <location evidence="1">Nucleus</location>
    </subcellularLocation>
</comment>
<keyword evidence="4 7" id="KW-0863">Zinc-finger</keyword>
<feature type="domain" description="C2H2-type" evidence="9">
    <location>
        <begin position="340"/>
        <end position="367"/>
    </location>
</feature>
<dbReference type="InterPro" id="IPR036236">
    <property type="entry name" value="Znf_C2H2_sf"/>
</dbReference>
<keyword evidence="2" id="KW-0479">Metal-binding</keyword>
<evidence type="ECO:0000256" key="8">
    <source>
        <dbReference type="SAM" id="MobiDB-lite"/>
    </source>
</evidence>
<evidence type="ECO:0000256" key="1">
    <source>
        <dbReference type="ARBA" id="ARBA00004123"/>
    </source>
</evidence>
<keyword evidence="3" id="KW-0677">Repeat</keyword>
<dbReference type="Pfam" id="PF00096">
    <property type="entry name" value="zf-C2H2"/>
    <property type="match status" value="7"/>
</dbReference>
<evidence type="ECO:0000256" key="5">
    <source>
        <dbReference type="ARBA" id="ARBA00022833"/>
    </source>
</evidence>
<dbReference type="FunFam" id="3.30.160.60:FF:000624">
    <property type="entry name" value="zinc finger protein 697"/>
    <property type="match status" value="1"/>
</dbReference>
<dbReference type="Proteomes" id="UP000828390">
    <property type="component" value="Unassembled WGS sequence"/>
</dbReference>
<evidence type="ECO:0000256" key="6">
    <source>
        <dbReference type="ARBA" id="ARBA00023242"/>
    </source>
</evidence>
<dbReference type="PROSITE" id="PS50157">
    <property type="entry name" value="ZINC_FINGER_C2H2_2"/>
    <property type="match status" value="8"/>
</dbReference>
<evidence type="ECO:0000259" key="9">
    <source>
        <dbReference type="PROSITE" id="PS50157"/>
    </source>
</evidence>
<feature type="region of interest" description="Disordered" evidence="8">
    <location>
        <begin position="167"/>
        <end position="191"/>
    </location>
</feature>
<keyword evidence="5" id="KW-0862">Zinc</keyword>
<keyword evidence="6" id="KW-0539">Nucleus</keyword>